<dbReference type="RefSeq" id="WP_252796605.1">
    <property type="nucleotide sequence ID" value="NZ_CP097118.1"/>
</dbReference>
<organism evidence="1 2">
    <name type="scientific">Fructilactobacillus hinvesii</name>
    <dbReference type="NCBI Taxonomy" id="2940300"/>
    <lineage>
        <taxon>Bacteria</taxon>
        <taxon>Bacillati</taxon>
        <taxon>Bacillota</taxon>
        <taxon>Bacilli</taxon>
        <taxon>Lactobacillales</taxon>
        <taxon>Lactobacillaceae</taxon>
        <taxon>Fructilactobacillus</taxon>
    </lineage>
</organism>
<evidence type="ECO:0000313" key="1">
    <source>
        <dbReference type="EMBL" id="USS87307.1"/>
    </source>
</evidence>
<sequence length="54" mass="6250">MFLITSEQSHKPLTLEQFEARTKELAGELDLFQSLQTPQRLFGYRLQANQLILG</sequence>
<dbReference type="EMBL" id="CP097118">
    <property type="protein sequence ID" value="USS87307.1"/>
    <property type="molecule type" value="Genomic_DNA"/>
</dbReference>
<gene>
    <name evidence="1" type="ORF">M3M39_04075</name>
</gene>
<keyword evidence="2" id="KW-1185">Reference proteome</keyword>
<proteinExistence type="predicted"/>
<reference evidence="1" key="1">
    <citation type="submission" date="2022-05" db="EMBL/GenBank/DDBJ databases">
        <authorList>
            <person name="Oliphant S.A."/>
            <person name="Watson-Haigh N.S."/>
            <person name="Sumby K.M."/>
            <person name="Gardner J.M."/>
            <person name="Jiranek V."/>
        </authorList>
    </citation>
    <scope>NUCLEOTIDE SEQUENCE</scope>
    <source>
        <strain evidence="1">KI11_C11</strain>
    </source>
</reference>
<accession>A0ABY5BQE9</accession>
<name>A0ABY5BQE9_9LACO</name>
<dbReference type="Proteomes" id="UP001057025">
    <property type="component" value="Chromosome"/>
</dbReference>
<evidence type="ECO:0000313" key="2">
    <source>
        <dbReference type="Proteomes" id="UP001057025"/>
    </source>
</evidence>
<protein>
    <submittedName>
        <fullName evidence="1">Uncharacterized protein</fullName>
    </submittedName>
</protein>